<evidence type="ECO:0000313" key="14">
    <source>
        <dbReference type="EMBL" id="MDX8419929.1"/>
    </source>
</evidence>
<comment type="caution">
    <text evidence="14">The sequence shown here is derived from an EMBL/GenBank/DDBJ whole genome shotgun (WGS) entry which is preliminary data.</text>
</comment>
<evidence type="ECO:0000259" key="13">
    <source>
        <dbReference type="PROSITE" id="PS50146"/>
    </source>
</evidence>
<keyword evidence="15" id="KW-1185">Reference proteome</keyword>
<dbReference type="Pfam" id="PF19279">
    <property type="entry name" value="YegS_C"/>
    <property type="match status" value="1"/>
</dbReference>
<evidence type="ECO:0000256" key="2">
    <source>
        <dbReference type="ARBA" id="ARBA00005983"/>
    </source>
</evidence>
<dbReference type="SMART" id="SM00046">
    <property type="entry name" value="DAGKc"/>
    <property type="match status" value="1"/>
</dbReference>
<dbReference type="GO" id="GO:0008654">
    <property type="term" value="P:phospholipid biosynthetic process"/>
    <property type="evidence" value="ECO:0007669"/>
    <property type="project" value="UniProtKB-KW"/>
</dbReference>
<evidence type="ECO:0000256" key="11">
    <source>
        <dbReference type="ARBA" id="ARBA00023209"/>
    </source>
</evidence>
<keyword evidence="7 14" id="KW-0418">Kinase</keyword>
<comment type="similarity">
    <text evidence="2">Belongs to the diacylglycerol/lipid kinase family.</text>
</comment>
<proteinExistence type="inferred from homology"/>
<dbReference type="GO" id="GO:0005524">
    <property type="term" value="F:ATP binding"/>
    <property type="evidence" value="ECO:0007669"/>
    <property type="project" value="UniProtKB-KW"/>
</dbReference>
<dbReference type="InterPro" id="IPR016064">
    <property type="entry name" value="NAD/diacylglycerol_kinase_sf"/>
</dbReference>
<evidence type="ECO:0000256" key="12">
    <source>
        <dbReference type="ARBA" id="ARBA00023264"/>
    </source>
</evidence>
<dbReference type="InterPro" id="IPR045540">
    <property type="entry name" value="YegS/DAGK_C"/>
</dbReference>
<organism evidence="14 15">
    <name type="scientific">Grylomicrobium aquisgranensis</name>
    <dbReference type="NCBI Taxonomy" id="2926318"/>
    <lineage>
        <taxon>Bacteria</taxon>
        <taxon>Bacillati</taxon>
        <taxon>Bacillota</taxon>
        <taxon>Erysipelotrichia</taxon>
        <taxon>Erysipelotrichales</taxon>
        <taxon>Erysipelotrichaceae</taxon>
        <taxon>Grylomicrobium</taxon>
    </lineage>
</organism>
<comment type="cofactor">
    <cofactor evidence="1">
        <name>Mg(2+)</name>
        <dbReference type="ChEBI" id="CHEBI:18420"/>
    </cofactor>
</comment>
<dbReference type="InterPro" id="IPR050187">
    <property type="entry name" value="Lipid_Phosphate_FormReg"/>
</dbReference>
<dbReference type="Gene3D" id="2.60.200.40">
    <property type="match status" value="1"/>
</dbReference>
<keyword evidence="4" id="KW-0808">Transferase</keyword>
<dbReference type="AlphaFoldDB" id="A0AB35U564"/>
<keyword evidence="10" id="KW-0443">Lipid metabolism</keyword>
<dbReference type="GO" id="GO:0046872">
    <property type="term" value="F:metal ion binding"/>
    <property type="evidence" value="ECO:0007669"/>
    <property type="project" value="UniProtKB-KW"/>
</dbReference>
<keyword evidence="3" id="KW-0444">Lipid biosynthesis</keyword>
<gene>
    <name evidence="14" type="ORF">MOZ60_07450</name>
</gene>
<keyword evidence="9" id="KW-0460">Magnesium</keyword>
<evidence type="ECO:0000256" key="10">
    <source>
        <dbReference type="ARBA" id="ARBA00023098"/>
    </source>
</evidence>
<dbReference type="RefSeq" id="WP_370596183.1">
    <property type="nucleotide sequence ID" value="NZ_JALBUR010000017.1"/>
</dbReference>
<protein>
    <submittedName>
        <fullName evidence="14">YegS/Rv2252/BmrU family lipid kinase</fullName>
    </submittedName>
</protein>
<feature type="domain" description="DAGKc" evidence="13">
    <location>
        <begin position="2"/>
        <end position="137"/>
    </location>
</feature>
<evidence type="ECO:0000256" key="6">
    <source>
        <dbReference type="ARBA" id="ARBA00022741"/>
    </source>
</evidence>
<dbReference type="GO" id="GO:0004143">
    <property type="term" value="F:ATP-dependent diacylglycerol kinase activity"/>
    <property type="evidence" value="ECO:0007669"/>
    <property type="project" value="TreeGrafter"/>
</dbReference>
<dbReference type="EMBL" id="JALBUR010000017">
    <property type="protein sequence ID" value="MDX8419929.1"/>
    <property type="molecule type" value="Genomic_DNA"/>
</dbReference>
<dbReference type="PANTHER" id="PTHR12358:SF106">
    <property type="entry name" value="LIPID KINASE YEGS"/>
    <property type="match status" value="1"/>
</dbReference>
<accession>A0AB35U564</accession>
<dbReference type="InterPro" id="IPR005218">
    <property type="entry name" value="Diacylglycerol/lipid_kinase"/>
</dbReference>
<evidence type="ECO:0000256" key="1">
    <source>
        <dbReference type="ARBA" id="ARBA00001946"/>
    </source>
</evidence>
<dbReference type="InterPro" id="IPR001206">
    <property type="entry name" value="Diacylglycerol_kinase_cat_dom"/>
</dbReference>
<keyword evidence="5" id="KW-0479">Metal-binding</keyword>
<dbReference type="GO" id="GO:0005886">
    <property type="term" value="C:plasma membrane"/>
    <property type="evidence" value="ECO:0007669"/>
    <property type="project" value="TreeGrafter"/>
</dbReference>
<keyword evidence="8" id="KW-0067">ATP-binding</keyword>
<dbReference type="InterPro" id="IPR017438">
    <property type="entry name" value="ATP-NAD_kinase_N"/>
</dbReference>
<evidence type="ECO:0000256" key="9">
    <source>
        <dbReference type="ARBA" id="ARBA00022842"/>
    </source>
</evidence>
<evidence type="ECO:0000256" key="5">
    <source>
        <dbReference type="ARBA" id="ARBA00022723"/>
    </source>
</evidence>
<dbReference type="Proteomes" id="UP001286174">
    <property type="component" value="Unassembled WGS sequence"/>
</dbReference>
<name>A0AB35U564_9FIRM</name>
<dbReference type="SUPFAM" id="SSF111331">
    <property type="entry name" value="NAD kinase/diacylglycerol kinase-like"/>
    <property type="match status" value="1"/>
</dbReference>
<dbReference type="NCBIfam" id="TIGR00147">
    <property type="entry name" value="YegS/Rv2252/BmrU family lipid kinase"/>
    <property type="match status" value="1"/>
</dbReference>
<sequence>MPDKKKVLLLANGTSGTNSAVNDLFEMIRLLSKENCIVTVYPIIPHDHLVCEDVLTNLKDHYDVIACCGGDGTLNHVVSQMIKNKIDTPIGYIPTGSTNDFSRSINNGRSLSLQEQCQAIANGIPFAYDVGRINEEYFNYIAAFGAFTRVSYDTSQKWKNTLGYAAYALNAIASIPEGLAYHTHVRLAHDGITDEGDYIFGAVANTNSIAGVQSPLVQNAQLDDGQFEVILIKQPNNIIDINRILSKLTSGNTDDNYVTVFKTDHIKFCFDSETAWTLDGEKGTPNTCADIQCLNKAVSILTAKDSNQSAQSVQ</sequence>
<keyword evidence="6" id="KW-0547">Nucleotide-binding</keyword>
<reference evidence="14 15" key="1">
    <citation type="submission" date="2022-03" db="EMBL/GenBank/DDBJ databases">
        <title>Novel taxa within the pig intestine.</title>
        <authorList>
            <person name="Wylensek D."/>
            <person name="Bishof K."/>
            <person name="Afrizal A."/>
            <person name="Clavel T."/>
        </authorList>
    </citation>
    <scope>NUCLEOTIDE SEQUENCE [LARGE SCALE GENOMIC DNA]</scope>
    <source>
        <strain evidence="14 15">CLA-KB-P133</strain>
    </source>
</reference>
<keyword evidence="11" id="KW-0594">Phospholipid biosynthesis</keyword>
<dbReference type="Gene3D" id="3.40.50.10330">
    <property type="entry name" value="Probable inorganic polyphosphate/atp-NAD kinase, domain 1"/>
    <property type="match status" value="1"/>
</dbReference>
<evidence type="ECO:0000256" key="4">
    <source>
        <dbReference type="ARBA" id="ARBA00022679"/>
    </source>
</evidence>
<evidence type="ECO:0000256" key="8">
    <source>
        <dbReference type="ARBA" id="ARBA00022840"/>
    </source>
</evidence>
<evidence type="ECO:0000256" key="7">
    <source>
        <dbReference type="ARBA" id="ARBA00022777"/>
    </source>
</evidence>
<dbReference type="Pfam" id="PF00781">
    <property type="entry name" value="DAGK_cat"/>
    <property type="match status" value="1"/>
</dbReference>
<keyword evidence="12" id="KW-1208">Phospholipid metabolism</keyword>
<evidence type="ECO:0000313" key="15">
    <source>
        <dbReference type="Proteomes" id="UP001286174"/>
    </source>
</evidence>
<dbReference type="PROSITE" id="PS50146">
    <property type="entry name" value="DAGK"/>
    <property type="match status" value="1"/>
</dbReference>
<evidence type="ECO:0000256" key="3">
    <source>
        <dbReference type="ARBA" id="ARBA00022516"/>
    </source>
</evidence>
<dbReference type="PANTHER" id="PTHR12358">
    <property type="entry name" value="SPHINGOSINE KINASE"/>
    <property type="match status" value="1"/>
</dbReference>